<gene>
    <name evidence="2" type="ORF">IF1G_01810</name>
</gene>
<accession>A0A545VCZ5</accession>
<dbReference type="EMBL" id="SPUK01000002">
    <property type="protein sequence ID" value="TQV99595.1"/>
    <property type="molecule type" value="Genomic_DNA"/>
</dbReference>
<evidence type="ECO:0000313" key="3">
    <source>
        <dbReference type="Proteomes" id="UP000315783"/>
    </source>
</evidence>
<reference evidence="2 3" key="1">
    <citation type="journal article" date="2019" name="Appl. Microbiol. Biotechnol.">
        <title>Genome sequence of Isaria javanica and comparative genome analysis insights into family S53 peptidase evolution in fungal entomopathogens.</title>
        <authorList>
            <person name="Lin R."/>
            <person name="Zhang X."/>
            <person name="Xin B."/>
            <person name="Zou M."/>
            <person name="Gao Y."/>
            <person name="Qin F."/>
            <person name="Hu Q."/>
            <person name="Xie B."/>
            <person name="Cheng X."/>
        </authorList>
    </citation>
    <scope>NUCLEOTIDE SEQUENCE [LARGE SCALE GENOMIC DNA]</scope>
    <source>
        <strain evidence="2 3">IJ1G</strain>
    </source>
</reference>
<keyword evidence="1" id="KW-0472">Membrane</keyword>
<keyword evidence="3" id="KW-1185">Reference proteome</keyword>
<comment type="caution">
    <text evidence="2">The sequence shown here is derived from an EMBL/GenBank/DDBJ whole genome shotgun (WGS) entry which is preliminary data.</text>
</comment>
<name>A0A545VCZ5_9HYPO</name>
<proteinExistence type="predicted"/>
<dbReference type="Proteomes" id="UP000315783">
    <property type="component" value="Unassembled WGS sequence"/>
</dbReference>
<keyword evidence="1" id="KW-1133">Transmembrane helix</keyword>
<evidence type="ECO:0000313" key="2">
    <source>
        <dbReference type="EMBL" id="TQV99595.1"/>
    </source>
</evidence>
<protein>
    <submittedName>
        <fullName evidence="2">Uncharacterized protein</fullName>
    </submittedName>
</protein>
<feature type="transmembrane region" description="Helical" evidence="1">
    <location>
        <begin position="12"/>
        <end position="35"/>
    </location>
</feature>
<organism evidence="2 3">
    <name type="scientific">Cordyceps javanica</name>
    <dbReference type="NCBI Taxonomy" id="43265"/>
    <lineage>
        <taxon>Eukaryota</taxon>
        <taxon>Fungi</taxon>
        <taxon>Dikarya</taxon>
        <taxon>Ascomycota</taxon>
        <taxon>Pezizomycotina</taxon>
        <taxon>Sordariomycetes</taxon>
        <taxon>Hypocreomycetidae</taxon>
        <taxon>Hypocreales</taxon>
        <taxon>Cordycipitaceae</taxon>
        <taxon>Cordyceps</taxon>
    </lineage>
</organism>
<sequence>MMARRRAHQRPCDIAVVVPVVFVVVVVVVLIFSSLPKDTRMLPIPRLPCSTCLKHEAERLS</sequence>
<keyword evidence="1" id="KW-0812">Transmembrane</keyword>
<evidence type="ECO:0000256" key="1">
    <source>
        <dbReference type="SAM" id="Phobius"/>
    </source>
</evidence>
<dbReference type="AlphaFoldDB" id="A0A545VCZ5"/>